<dbReference type="Proteomes" id="UP000296822">
    <property type="component" value="Chromosome"/>
</dbReference>
<feature type="transmembrane region" description="Helical" evidence="1">
    <location>
        <begin position="6"/>
        <end position="27"/>
    </location>
</feature>
<dbReference type="EMBL" id="CP031305">
    <property type="protein sequence ID" value="QCC55063.1"/>
    <property type="molecule type" value="Genomic_DNA"/>
</dbReference>
<protein>
    <submittedName>
        <fullName evidence="3">Cytochrome-ba3 oxidase subunit</fullName>
    </submittedName>
</protein>
<evidence type="ECO:0000256" key="1">
    <source>
        <dbReference type="SAM" id="Phobius"/>
    </source>
</evidence>
<dbReference type="KEGG" id="nbg:DV706_11635"/>
<organism evidence="3 4">
    <name type="scientific">Natronorubrum bangense</name>
    <dbReference type="NCBI Taxonomy" id="61858"/>
    <lineage>
        <taxon>Archaea</taxon>
        <taxon>Methanobacteriati</taxon>
        <taxon>Methanobacteriota</taxon>
        <taxon>Stenosarchaea group</taxon>
        <taxon>Halobacteria</taxon>
        <taxon>Halobacteriales</taxon>
        <taxon>Natrialbaceae</taxon>
        <taxon>Natronorubrum</taxon>
    </lineage>
</organism>
<dbReference type="InterPro" id="IPR058444">
    <property type="entry name" value="DUF8131"/>
</dbReference>
<dbReference type="AlphaFoldDB" id="A0A4D6HMA3"/>
<evidence type="ECO:0000313" key="3">
    <source>
        <dbReference type="EMBL" id="QCC55063.1"/>
    </source>
</evidence>
<dbReference type="RefSeq" id="WP_006064254.1">
    <property type="nucleotide sequence ID" value="NZ_CP031305.1"/>
</dbReference>
<name>A0A4D6HMA3_9EURY</name>
<evidence type="ECO:0000259" key="2">
    <source>
        <dbReference type="Pfam" id="PF26452"/>
    </source>
</evidence>
<evidence type="ECO:0000313" key="4">
    <source>
        <dbReference type="Proteomes" id="UP000296822"/>
    </source>
</evidence>
<dbReference type="GeneID" id="39851910"/>
<proteinExistence type="predicted"/>
<keyword evidence="1" id="KW-0472">Membrane</keyword>
<sequence length="67" mass="6910">MELEELSPRVGLVVGLLALLPVTWYAFGSSLPAGAISALNVLIIITSLYIAFGPVSDSHAHGSSEAS</sequence>
<dbReference type="Pfam" id="PF26452">
    <property type="entry name" value="DUF8131"/>
    <property type="match status" value="1"/>
</dbReference>
<reference evidence="3 4" key="1">
    <citation type="journal article" date="2019" name="Nat. Commun.">
        <title>A new type of DNA phosphorothioation-based antiviral system in archaea.</title>
        <authorList>
            <person name="Xiong L."/>
            <person name="Liu S."/>
            <person name="Chen S."/>
            <person name="Xiao Y."/>
            <person name="Zhu B."/>
            <person name="Gao Y."/>
            <person name="Zhang Y."/>
            <person name="Chen B."/>
            <person name="Luo J."/>
            <person name="Deng Z."/>
            <person name="Chen X."/>
            <person name="Wang L."/>
            <person name="Chen S."/>
        </authorList>
    </citation>
    <scope>NUCLEOTIDE SEQUENCE [LARGE SCALE GENOMIC DNA]</scope>
    <source>
        <strain evidence="3 4">JCM 10635</strain>
    </source>
</reference>
<keyword evidence="1" id="KW-0812">Transmembrane</keyword>
<gene>
    <name evidence="3" type="ORF">DV706_11635</name>
</gene>
<feature type="domain" description="DUF8131" evidence="2">
    <location>
        <begin position="4"/>
        <end position="65"/>
    </location>
</feature>
<accession>A0A4D6HMA3</accession>
<feature type="transmembrane region" description="Helical" evidence="1">
    <location>
        <begin position="34"/>
        <end position="52"/>
    </location>
</feature>
<keyword evidence="1" id="KW-1133">Transmembrane helix</keyword>